<dbReference type="AlphaFoldDB" id="A0A9C7UPQ3"/>
<dbReference type="InterPro" id="IPR013919">
    <property type="entry name" value="Pex16"/>
</dbReference>
<comment type="subcellular location">
    <subcellularLocation>
        <location evidence="2">Peroxisome membrane</location>
    </subcellularLocation>
</comment>
<dbReference type="Pfam" id="PF08610">
    <property type="entry name" value="Pex16"/>
    <property type="match status" value="1"/>
</dbReference>
<comment type="similarity">
    <text evidence="1 2">Belongs to the peroxin-16 family.</text>
</comment>
<evidence type="ECO:0000256" key="1">
    <source>
        <dbReference type="ARBA" id="ARBA00009505"/>
    </source>
</evidence>
<dbReference type="Proteomes" id="UP001061958">
    <property type="component" value="Unassembled WGS sequence"/>
</dbReference>
<dbReference type="GO" id="GO:0005778">
    <property type="term" value="C:peroxisomal membrane"/>
    <property type="evidence" value="ECO:0007669"/>
    <property type="project" value="UniProtKB-SubCell"/>
</dbReference>
<dbReference type="PANTHER" id="PTHR13299">
    <property type="entry name" value="PEROXISOMAL MEMBRANE PROTEIN PEX16"/>
    <property type="match status" value="1"/>
</dbReference>
<dbReference type="OrthoDB" id="2021143at2759"/>
<dbReference type="PANTHER" id="PTHR13299:SF0">
    <property type="entry name" value="PEROXISOMAL MEMBRANE PROTEIN PEX16"/>
    <property type="match status" value="1"/>
</dbReference>
<keyword evidence="2" id="KW-0962">Peroxisome biogenesis</keyword>
<dbReference type="EMBL" id="BQMJ01000018">
    <property type="protein sequence ID" value="GJQ10732.1"/>
    <property type="molecule type" value="Genomic_DNA"/>
</dbReference>
<reference evidence="3" key="2">
    <citation type="submission" date="2022-01" db="EMBL/GenBank/DDBJ databases">
        <authorList>
            <person name="Hirooka S."/>
            <person name="Miyagishima S.Y."/>
        </authorList>
    </citation>
    <scope>NUCLEOTIDE SEQUENCE</scope>
    <source>
        <strain evidence="3">NBRC 102759</strain>
    </source>
</reference>
<dbReference type="GO" id="GO:0007031">
    <property type="term" value="P:peroxisome organization"/>
    <property type="evidence" value="ECO:0007669"/>
    <property type="project" value="UniProtKB-KW"/>
</dbReference>
<name>A0A9C7UPQ3_9RHOD</name>
<sequence length="381" mass="44115">MCAYLSKVDRVIRTFLRENASQVRLVEEGLKALALLETGKDSDIRAEAISSFLSVLSLYKDLGELSLSFPVDRSQAISSNNPNNLIFRLALALRIIQSLEVLIEMITAKKLGQDNKCAVIFLIELAKAIIRLIIYLKRNDSFYSKVFESLQVRTCSECICGRKQPRDGLRNWHYYCGERSGRRIYRVESLKEQKSVKGLGDIFNVVSESRSNTEQRWVLQYFCPSCSKELDLETGFTSSAQIPSFHYDEESTHQLLRYLGETVYIFRPVIHVLLAWKYGWRSWKPWCLALLCELASSRLLSSHFHFYHDIQTKNLSTEVINRRIALLYYLVRSPLFEVLFESRISKAREKASRVLFFGPSLDALLSLFISWRGYWFYISAS</sequence>
<keyword evidence="2" id="KW-0576">Peroxisome</keyword>
<protein>
    <recommendedName>
        <fullName evidence="2">Peroxisomal membrane protein PEX16</fullName>
    </recommendedName>
</protein>
<evidence type="ECO:0000313" key="4">
    <source>
        <dbReference type="Proteomes" id="UP001061958"/>
    </source>
</evidence>
<reference evidence="3" key="1">
    <citation type="journal article" date="2022" name="Proc. Natl. Acad. Sci. U.S.A.">
        <title>Life cycle and functional genomics of the unicellular red alga Galdieria for elucidating algal and plant evolution and industrial use.</title>
        <authorList>
            <person name="Hirooka S."/>
            <person name="Itabashi T."/>
            <person name="Ichinose T.M."/>
            <person name="Onuma R."/>
            <person name="Fujiwara T."/>
            <person name="Yamashita S."/>
            <person name="Jong L.W."/>
            <person name="Tomita R."/>
            <person name="Iwane A.H."/>
            <person name="Miyagishima S.Y."/>
        </authorList>
    </citation>
    <scope>NUCLEOTIDE SEQUENCE</scope>
    <source>
        <strain evidence="3">NBRC 102759</strain>
    </source>
</reference>
<gene>
    <name evidence="3" type="ORF">GpartN1_g2523.t1</name>
</gene>
<organism evidence="3 4">
    <name type="scientific">Galdieria partita</name>
    <dbReference type="NCBI Taxonomy" id="83374"/>
    <lineage>
        <taxon>Eukaryota</taxon>
        <taxon>Rhodophyta</taxon>
        <taxon>Bangiophyceae</taxon>
        <taxon>Galdieriales</taxon>
        <taxon>Galdieriaceae</taxon>
        <taxon>Galdieria</taxon>
    </lineage>
</organism>
<evidence type="ECO:0000313" key="3">
    <source>
        <dbReference type="EMBL" id="GJQ10732.1"/>
    </source>
</evidence>
<comment type="caution">
    <text evidence="3">The sequence shown here is derived from an EMBL/GenBank/DDBJ whole genome shotgun (WGS) entry which is preliminary data.</text>
</comment>
<keyword evidence="4" id="KW-1185">Reference proteome</keyword>
<accession>A0A9C7UPQ3</accession>
<evidence type="ECO:0000256" key="2">
    <source>
        <dbReference type="RuleBase" id="RU365003"/>
    </source>
</evidence>
<proteinExistence type="inferred from homology"/>